<feature type="transmembrane region" description="Helical" evidence="8">
    <location>
        <begin position="71"/>
        <end position="91"/>
    </location>
</feature>
<feature type="transmembrane region" description="Helical" evidence="8">
    <location>
        <begin position="9"/>
        <end position="26"/>
    </location>
</feature>
<organism evidence="10 11">
    <name type="scientific">Reinekea marinisedimentorum</name>
    <dbReference type="NCBI Taxonomy" id="230495"/>
    <lineage>
        <taxon>Bacteria</taxon>
        <taxon>Pseudomonadati</taxon>
        <taxon>Pseudomonadota</taxon>
        <taxon>Gammaproteobacteria</taxon>
        <taxon>Oceanospirillales</taxon>
        <taxon>Saccharospirillaceae</taxon>
        <taxon>Reinekea</taxon>
    </lineage>
</organism>
<dbReference type="SUPFAM" id="SSF103481">
    <property type="entry name" value="Multidrug resistance efflux transporter EmrE"/>
    <property type="match status" value="2"/>
</dbReference>
<dbReference type="RefSeq" id="WP_132702002.1">
    <property type="nucleotide sequence ID" value="NZ_SLZR01000010.1"/>
</dbReference>
<proteinExistence type="inferred from homology"/>
<keyword evidence="11" id="KW-1185">Reference proteome</keyword>
<dbReference type="NCBIfam" id="TIGR00688">
    <property type="entry name" value="rarD"/>
    <property type="match status" value="1"/>
</dbReference>
<feature type="transmembrane region" description="Helical" evidence="8">
    <location>
        <begin position="242"/>
        <end position="262"/>
    </location>
</feature>
<feature type="transmembrane region" description="Helical" evidence="8">
    <location>
        <begin position="178"/>
        <end position="198"/>
    </location>
</feature>
<reference evidence="10 11" key="1">
    <citation type="submission" date="2019-03" db="EMBL/GenBank/DDBJ databases">
        <title>Genomic Encyclopedia of Archaeal and Bacterial Type Strains, Phase II (KMG-II): from individual species to whole genera.</title>
        <authorList>
            <person name="Goeker M."/>
        </authorList>
    </citation>
    <scope>NUCLEOTIDE SEQUENCE [LARGE SCALE GENOMIC DNA]</scope>
    <source>
        <strain evidence="10 11">DSM 15388</strain>
    </source>
</reference>
<accession>A0A4R3I3E7</accession>
<evidence type="ECO:0000259" key="9">
    <source>
        <dbReference type="Pfam" id="PF00892"/>
    </source>
</evidence>
<evidence type="ECO:0000313" key="11">
    <source>
        <dbReference type="Proteomes" id="UP000295793"/>
    </source>
</evidence>
<keyword evidence="6 8" id="KW-1133">Transmembrane helix</keyword>
<gene>
    <name evidence="10" type="ORF">BCF53_11020</name>
</gene>
<dbReference type="EMBL" id="SLZR01000010">
    <property type="protein sequence ID" value="TCS40104.1"/>
    <property type="molecule type" value="Genomic_DNA"/>
</dbReference>
<dbReference type="PANTHER" id="PTHR32322:SF2">
    <property type="entry name" value="EAMA DOMAIN-CONTAINING PROTEIN"/>
    <property type="match status" value="1"/>
</dbReference>
<dbReference type="InterPro" id="IPR037185">
    <property type="entry name" value="EmrE-like"/>
</dbReference>
<dbReference type="PANTHER" id="PTHR32322">
    <property type="entry name" value="INNER MEMBRANE TRANSPORTER"/>
    <property type="match status" value="1"/>
</dbReference>
<dbReference type="GO" id="GO:0005886">
    <property type="term" value="C:plasma membrane"/>
    <property type="evidence" value="ECO:0007669"/>
    <property type="project" value="UniProtKB-SubCell"/>
</dbReference>
<name>A0A4R3I3E7_9GAMM</name>
<comment type="similarity">
    <text evidence="2">Belongs to the EamA transporter family.</text>
</comment>
<dbReference type="AlphaFoldDB" id="A0A4R3I3E7"/>
<dbReference type="Pfam" id="PF00892">
    <property type="entry name" value="EamA"/>
    <property type="match status" value="1"/>
</dbReference>
<evidence type="ECO:0000256" key="1">
    <source>
        <dbReference type="ARBA" id="ARBA00004651"/>
    </source>
</evidence>
<dbReference type="InterPro" id="IPR050638">
    <property type="entry name" value="AA-Vitamin_Transporters"/>
</dbReference>
<evidence type="ECO:0000256" key="3">
    <source>
        <dbReference type="ARBA" id="ARBA00022448"/>
    </source>
</evidence>
<feature type="transmembrane region" description="Helical" evidence="8">
    <location>
        <begin position="210"/>
        <end position="230"/>
    </location>
</feature>
<keyword evidence="4" id="KW-1003">Cell membrane</keyword>
<evidence type="ECO:0000256" key="8">
    <source>
        <dbReference type="SAM" id="Phobius"/>
    </source>
</evidence>
<protein>
    <submittedName>
        <fullName evidence="10">Chloramphenicol-sensitive protein RarD</fullName>
    </submittedName>
</protein>
<dbReference type="InterPro" id="IPR000620">
    <property type="entry name" value="EamA_dom"/>
</dbReference>
<feature type="transmembrane region" description="Helical" evidence="8">
    <location>
        <begin position="103"/>
        <end position="120"/>
    </location>
</feature>
<evidence type="ECO:0000313" key="10">
    <source>
        <dbReference type="EMBL" id="TCS40104.1"/>
    </source>
</evidence>
<keyword evidence="3" id="KW-0813">Transport</keyword>
<keyword evidence="5 8" id="KW-0812">Transmembrane</keyword>
<feature type="domain" description="EamA" evidence="9">
    <location>
        <begin position="8"/>
        <end position="140"/>
    </location>
</feature>
<evidence type="ECO:0000256" key="6">
    <source>
        <dbReference type="ARBA" id="ARBA00022989"/>
    </source>
</evidence>
<feature type="transmembrane region" description="Helical" evidence="8">
    <location>
        <begin position="150"/>
        <end position="166"/>
    </location>
</feature>
<keyword evidence="7 8" id="KW-0472">Membrane</keyword>
<evidence type="ECO:0000256" key="5">
    <source>
        <dbReference type="ARBA" id="ARBA00022692"/>
    </source>
</evidence>
<sequence>MTKTDKDGVLLALCAYGLWGIAPVYFKWVSSVSALEILAHRILWSLVLTLLIILATRRLPKLIAAIRNRKIRTYLLISTLLVGCNWGIFIWAVNSDRMLSASLGYYINPLINIMLGMIFFAERLDGIKKLAAAMCLVAVGLEIYHFGQLPWIALALAITFALYGLVRKKIGVDSFVGMVLETGLMVPIALAYLFLSPATVWAGGEASPDIYGKLFLAGPVTMIPLLCFAAAANRISLTALGFFQYLGPSGMFLLAIFVYGEPISSEKLMTFVIIWSALALLIWDSIRKLSTRASRSQPETS</sequence>
<dbReference type="OrthoDB" id="369870at2"/>
<feature type="transmembrane region" description="Helical" evidence="8">
    <location>
        <begin position="38"/>
        <end position="59"/>
    </location>
</feature>
<feature type="transmembrane region" description="Helical" evidence="8">
    <location>
        <begin position="127"/>
        <end position="144"/>
    </location>
</feature>
<dbReference type="Proteomes" id="UP000295793">
    <property type="component" value="Unassembled WGS sequence"/>
</dbReference>
<comment type="subcellular location">
    <subcellularLocation>
        <location evidence="1">Cell membrane</location>
        <topology evidence="1">Multi-pass membrane protein</topology>
    </subcellularLocation>
</comment>
<evidence type="ECO:0000256" key="2">
    <source>
        <dbReference type="ARBA" id="ARBA00007362"/>
    </source>
</evidence>
<feature type="transmembrane region" description="Helical" evidence="8">
    <location>
        <begin position="268"/>
        <end position="286"/>
    </location>
</feature>
<evidence type="ECO:0000256" key="7">
    <source>
        <dbReference type="ARBA" id="ARBA00023136"/>
    </source>
</evidence>
<evidence type="ECO:0000256" key="4">
    <source>
        <dbReference type="ARBA" id="ARBA00022475"/>
    </source>
</evidence>
<dbReference type="InterPro" id="IPR004626">
    <property type="entry name" value="RarD"/>
</dbReference>
<comment type="caution">
    <text evidence="10">The sequence shown here is derived from an EMBL/GenBank/DDBJ whole genome shotgun (WGS) entry which is preliminary data.</text>
</comment>